<protein>
    <submittedName>
        <fullName evidence="1">Type 11 methyltransferase</fullName>
        <ecNumber evidence="1">2.1.1.163</ecNumber>
    </submittedName>
</protein>
<dbReference type="AlphaFoldDB" id="A0A378STW7"/>
<dbReference type="SUPFAM" id="SSF53335">
    <property type="entry name" value="S-adenosyl-L-methionine-dependent methyltransferases"/>
    <property type="match status" value="1"/>
</dbReference>
<accession>A0A378STW7</accession>
<evidence type="ECO:0000313" key="2">
    <source>
        <dbReference type="Proteomes" id="UP000254291"/>
    </source>
</evidence>
<dbReference type="Proteomes" id="UP000254291">
    <property type="component" value="Unassembled WGS sequence"/>
</dbReference>
<name>A0A378STW7_9MYCO</name>
<dbReference type="PANTHER" id="PTHR43591">
    <property type="entry name" value="METHYLTRANSFERASE"/>
    <property type="match status" value="1"/>
</dbReference>
<dbReference type="GO" id="GO:0032259">
    <property type="term" value="P:methylation"/>
    <property type="evidence" value="ECO:0007669"/>
    <property type="project" value="UniProtKB-KW"/>
</dbReference>
<dbReference type="Gene3D" id="3.40.50.150">
    <property type="entry name" value="Vaccinia Virus protein VP39"/>
    <property type="match status" value="1"/>
</dbReference>
<evidence type="ECO:0000313" key="1">
    <source>
        <dbReference type="EMBL" id="STZ45346.1"/>
    </source>
</evidence>
<organism evidence="1 2">
    <name type="scientific">Mycolicibacterium gilvum</name>
    <dbReference type="NCBI Taxonomy" id="1804"/>
    <lineage>
        <taxon>Bacteria</taxon>
        <taxon>Bacillati</taxon>
        <taxon>Actinomycetota</taxon>
        <taxon>Actinomycetes</taxon>
        <taxon>Mycobacteriales</taxon>
        <taxon>Mycobacteriaceae</taxon>
        <taxon>Mycolicibacterium</taxon>
    </lineage>
</organism>
<dbReference type="InterPro" id="IPR029063">
    <property type="entry name" value="SAM-dependent_MTases_sf"/>
</dbReference>
<reference evidence="1 2" key="1">
    <citation type="submission" date="2018-06" db="EMBL/GenBank/DDBJ databases">
        <authorList>
            <consortium name="Pathogen Informatics"/>
            <person name="Doyle S."/>
        </authorList>
    </citation>
    <scope>NUCLEOTIDE SEQUENCE [LARGE SCALE GENOMIC DNA]</scope>
    <source>
        <strain evidence="1 2">NCTC10742</strain>
    </source>
</reference>
<dbReference type="Pfam" id="PF01209">
    <property type="entry name" value="Ubie_methyltran"/>
    <property type="match status" value="1"/>
</dbReference>
<dbReference type="GO" id="GO:0043770">
    <property type="term" value="F:demethylmenaquinone methyltransferase activity"/>
    <property type="evidence" value="ECO:0007669"/>
    <property type="project" value="UniProtKB-EC"/>
</dbReference>
<proteinExistence type="predicted"/>
<dbReference type="RefSeq" id="WP_115328236.1">
    <property type="nucleotide sequence ID" value="NZ_JACKST010000006.1"/>
</dbReference>
<keyword evidence="1" id="KW-0489">Methyltransferase</keyword>
<sequence length="234" mass="25245">MATYDVPDAFDAGADAYDGLVGANPGYHKHLRLSARRMGLPDGGRGLLLLDIGCGTGASTAALLRAAPHAEIVAVDGSAGMLAQARAKRWPPNVRFVHSRVEDLAVNGVTGPFDGILAAYLIRNVADRDGVLQELRALLRPGGVFAAHEYSVRDSRTATALWNLVSSAVIIPAGRLRSGDAELYRYLKRSVNEFDGAAEFRNRLQRNGFVDVTSHTMSGWQHDIVHTFLGRTPQ</sequence>
<keyword evidence="1" id="KW-0808">Transferase</keyword>
<dbReference type="CDD" id="cd02440">
    <property type="entry name" value="AdoMet_MTases"/>
    <property type="match status" value="1"/>
</dbReference>
<dbReference type="EC" id="2.1.1.163" evidence="1"/>
<gene>
    <name evidence="1" type="primary">ubiE_4</name>
    <name evidence="1" type="ORF">NCTC10742_04598</name>
</gene>
<dbReference type="PANTHER" id="PTHR43591:SF97">
    <property type="entry name" value="CLASS I SAM-DEPENDENT METHYLTRANSFERASE"/>
    <property type="match status" value="1"/>
</dbReference>
<dbReference type="EMBL" id="UGQM01000001">
    <property type="protein sequence ID" value="STZ45346.1"/>
    <property type="molecule type" value="Genomic_DNA"/>
</dbReference>